<dbReference type="SUPFAM" id="SSF53187">
    <property type="entry name" value="Zn-dependent exopeptidases"/>
    <property type="match status" value="1"/>
</dbReference>
<evidence type="ECO:0000259" key="8">
    <source>
        <dbReference type="Pfam" id="PF14719"/>
    </source>
</evidence>
<evidence type="ECO:0000256" key="3">
    <source>
        <dbReference type="ARBA" id="ARBA00012012"/>
    </source>
</evidence>
<evidence type="ECO:0000256" key="4">
    <source>
        <dbReference type="ARBA" id="ARBA00022679"/>
    </source>
</evidence>
<dbReference type="Pfam" id="PF04389">
    <property type="entry name" value="Peptidase_M28"/>
    <property type="match status" value="1"/>
</dbReference>
<gene>
    <name evidence="9" type="primary">Qpct</name>
    <name evidence="9" type="ORF">GZH46_00290</name>
</gene>
<feature type="region of interest" description="Disordered" evidence="6">
    <location>
        <begin position="153"/>
        <end position="268"/>
    </location>
</feature>
<organism evidence="9 10">
    <name type="scientific">Fragariocoptes setiger</name>
    <dbReference type="NCBI Taxonomy" id="1670756"/>
    <lineage>
        <taxon>Eukaryota</taxon>
        <taxon>Metazoa</taxon>
        <taxon>Ecdysozoa</taxon>
        <taxon>Arthropoda</taxon>
        <taxon>Chelicerata</taxon>
        <taxon>Arachnida</taxon>
        <taxon>Acari</taxon>
        <taxon>Acariformes</taxon>
        <taxon>Trombidiformes</taxon>
        <taxon>Prostigmata</taxon>
        <taxon>Eupodina</taxon>
        <taxon>Eriophyoidea</taxon>
        <taxon>Phytoptidae</taxon>
        <taxon>Fragariocoptes</taxon>
    </lineage>
</organism>
<evidence type="ECO:0000256" key="5">
    <source>
        <dbReference type="ARBA" id="ARBA00023315"/>
    </source>
</evidence>
<evidence type="ECO:0000256" key="2">
    <source>
        <dbReference type="ARBA" id="ARBA00006014"/>
    </source>
</evidence>
<dbReference type="InterPro" id="IPR040234">
    <property type="entry name" value="QC/QCL"/>
</dbReference>
<dbReference type="PANTHER" id="PTHR12283:SF6">
    <property type="entry name" value="GLUTAMINYL-PEPTIDE CYCLOTRANSFERASE-RELATED"/>
    <property type="match status" value="1"/>
</dbReference>
<dbReference type="Pfam" id="PF14719">
    <property type="entry name" value="PID_2"/>
    <property type="match status" value="1"/>
</dbReference>
<feature type="compositionally biased region" description="Polar residues" evidence="6">
    <location>
        <begin position="185"/>
        <end position="194"/>
    </location>
</feature>
<feature type="region of interest" description="Disordered" evidence="6">
    <location>
        <begin position="431"/>
        <end position="450"/>
    </location>
</feature>
<evidence type="ECO:0000259" key="7">
    <source>
        <dbReference type="Pfam" id="PF04389"/>
    </source>
</evidence>
<keyword evidence="10" id="KW-1185">Reference proteome</keyword>
<feature type="domain" description="Peptidase M28" evidence="7">
    <location>
        <begin position="678"/>
        <end position="888"/>
    </location>
</feature>
<proteinExistence type="inferred from homology"/>
<feature type="compositionally biased region" description="Polar residues" evidence="6">
    <location>
        <begin position="215"/>
        <end position="229"/>
    </location>
</feature>
<comment type="similarity">
    <text evidence="2">Belongs to the glutaminyl-peptide cyclotransferase family.</text>
</comment>
<dbReference type="InterPro" id="IPR006020">
    <property type="entry name" value="PTB/PI_dom"/>
</dbReference>
<protein>
    <recommendedName>
        <fullName evidence="3">glutaminyl-peptide cyclotransferase</fullName>
        <ecNumber evidence="3">2.3.2.5</ecNumber>
    </recommendedName>
</protein>
<dbReference type="Proteomes" id="UP000825002">
    <property type="component" value="Unassembled WGS sequence"/>
</dbReference>
<dbReference type="EC" id="2.3.2.5" evidence="3"/>
<dbReference type="EMBL" id="JAIFTH010000026">
    <property type="protein sequence ID" value="KAG9511150.1"/>
    <property type="molecule type" value="Genomic_DNA"/>
</dbReference>
<accession>A0ABQ7SCK6</accession>
<dbReference type="InterPro" id="IPR011993">
    <property type="entry name" value="PH-like_dom_sf"/>
</dbReference>
<feature type="compositionally biased region" description="Low complexity" evidence="6">
    <location>
        <begin position="436"/>
        <end position="450"/>
    </location>
</feature>
<evidence type="ECO:0000313" key="9">
    <source>
        <dbReference type="EMBL" id="KAG9511150.1"/>
    </source>
</evidence>
<keyword evidence="5" id="KW-0012">Acyltransferase</keyword>
<feature type="domain" description="PID" evidence="8">
    <location>
        <begin position="302"/>
        <end position="488"/>
    </location>
</feature>
<reference evidence="9 10" key="1">
    <citation type="submission" date="2020-10" db="EMBL/GenBank/DDBJ databases">
        <authorList>
            <person name="Klimov P.B."/>
            <person name="Dyachkov S.M."/>
            <person name="Chetverikov P.E."/>
        </authorList>
    </citation>
    <scope>NUCLEOTIDE SEQUENCE [LARGE SCALE GENOMIC DNA]</scope>
    <source>
        <strain evidence="9">BMOC 18-1129-001#AD2665</strain>
        <tissue evidence="9">Entire mites</tissue>
    </source>
</reference>
<dbReference type="PANTHER" id="PTHR12283">
    <property type="entry name" value="GLUTAMINYL-PEPTIDE CYCLOTRANSFERASE"/>
    <property type="match status" value="1"/>
</dbReference>
<comment type="catalytic activity">
    <reaction evidence="1">
        <text>N-terminal L-glutaminyl-[peptide] = N-terminal 5-oxo-L-prolyl-[peptide] + NH4(+)</text>
        <dbReference type="Rhea" id="RHEA:23652"/>
        <dbReference type="Rhea" id="RHEA-COMP:11736"/>
        <dbReference type="Rhea" id="RHEA-COMP:11846"/>
        <dbReference type="ChEBI" id="CHEBI:28938"/>
        <dbReference type="ChEBI" id="CHEBI:64722"/>
        <dbReference type="ChEBI" id="CHEBI:87215"/>
        <dbReference type="EC" id="2.3.2.5"/>
    </reaction>
</comment>
<feature type="compositionally biased region" description="Polar residues" evidence="6">
    <location>
        <begin position="153"/>
        <end position="178"/>
    </location>
</feature>
<dbReference type="Gene3D" id="3.40.630.10">
    <property type="entry name" value="Zn peptidases"/>
    <property type="match status" value="1"/>
</dbReference>
<dbReference type="SUPFAM" id="SSF50729">
    <property type="entry name" value="PH domain-like"/>
    <property type="match status" value="1"/>
</dbReference>
<evidence type="ECO:0000256" key="1">
    <source>
        <dbReference type="ARBA" id="ARBA00000001"/>
    </source>
</evidence>
<evidence type="ECO:0000256" key="6">
    <source>
        <dbReference type="SAM" id="MobiDB-lite"/>
    </source>
</evidence>
<name>A0ABQ7SCK6_9ACAR</name>
<keyword evidence="4" id="KW-0808">Transferase</keyword>
<sequence>WKPIRVAYKHYWSNLFKLMPKSCIISDSAGISNVSVSNNSPNTSRVRAQIISNSSRAIRSQNYDLQAKHPPTTIIVDNSQQISPNGEYNYKTNDTSIPNDNCTAKFSSNSEEQFFHKPVTSDTGRCNHACEEVDCSSHTQKVFVTLDSSSLRHNVSDNQTGEHMTHSPSTFLKKSSSCEIERPITRSQLQTSPLTKPHRSPHLSSGRNSPDKSQLDNQSNKWTGVNNHRLNAKADMFGISSDEASSETTNTTEEKASMKPSPSSSSLTNNLLNRLNQLSLPVARKLKFWNKKSFQVNNYDPTFKVIYLGNLGIQLWSKEDSCVAKPILQLWNNYQTNVKTEIVMRLTICNSGLKAITRQHGLTQYWSNRLIYCCSHKDFPKIFCWIYRHEGKKMRQELRCHAVLCPSSTNASKMVTLLNTRLTSALQEFRREKQSRQNSRMNISNSSSRQEISLTMPLRKQILTKGSANFRPPLERSKSAPKLSMIHEIEEDENDSDVAVSTMDVHKRHGTNESKSYHFIVGHGRKSRKNDNSSIVKAGFALVLIAFASNAFFAVCYPDFEPILHLLGFGNQQYRTHELTSMNNQHATDSIQLMGNGSNRESLNRQSQDLFYTTSLFHKDNDTLDTHIRNIIIPRVSGTPGNVKVRNYLISNLENLGYHVEVDEFVDDTPLGRVKFANVIASNDPDACEYLVFASHYDSKKMDGFVGACDSAVPTAMLLEIAQYVDRMRLNGNKMGLRFIFFDGEEAFVKWTDTDSLYGSRHLAKKWASQRKPAHCGPGNELSRIKLFVLLDLIGTSDVKLPIYDRKTKPFYRRLTSHERLLSENSGVRTSTVFTNQHISLQLVQDDHQPFSKHGVPILLLLSGPFPEVWHTINDNYNAIDFAQTRKILSSLQLFVFQELRSSNNK</sequence>
<dbReference type="Gene3D" id="2.30.29.30">
    <property type="entry name" value="Pleckstrin-homology domain (PH domain)/Phosphotyrosine-binding domain (PTB)"/>
    <property type="match status" value="1"/>
</dbReference>
<feature type="compositionally biased region" description="Low complexity" evidence="6">
    <location>
        <begin position="240"/>
        <end position="251"/>
    </location>
</feature>
<evidence type="ECO:0000313" key="10">
    <source>
        <dbReference type="Proteomes" id="UP000825002"/>
    </source>
</evidence>
<dbReference type="InterPro" id="IPR007484">
    <property type="entry name" value="Peptidase_M28"/>
</dbReference>
<feature type="non-terminal residue" evidence="9">
    <location>
        <position position="1"/>
    </location>
</feature>
<comment type="caution">
    <text evidence="9">The sequence shown here is derived from an EMBL/GenBank/DDBJ whole genome shotgun (WGS) entry which is preliminary data.</text>
</comment>